<feature type="region of interest" description="Disordered" evidence="1">
    <location>
        <begin position="689"/>
        <end position="727"/>
    </location>
</feature>
<feature type="compositionally biased region" description="Polar residues" evidence="1">
    <location>
        <begin position="1561"/>
        <end position="1570"/>
    </location>
</feature>
<feature type="compositionally biased region" description="Low complexity" evidence="1">
    <location>
        <begin position="2108"/>
        <end position="2123"/>
    </location>
</feature>
<evidence type="ECO:0000259" key="3">
    <source>
        <dbReference type="Pfam" id="PF19424"/>
    </source>
</evidence>
<feature type="region of interest" description="Disordered" evidence="1">
    <location>
        <begin position="325"/>
        <end position="358"/>
    </location>
</feature>
<evidence type="ECO:0000313" key="6">
    <source>
        <dbReference type="WBParaSite" id="Pan_g5617.t1"/>
    </source>
</evidence>
<feature type="region of interest" description="Disordered" evidence="1">
    <location>
        <begin position="2043"/>
        <end position="2063"/>
    </location>
</feature>
<feature type="region of interest" description="Disordered" evidence="1">
    <location>
        <begin position="1050"/>
        <end position="1084"/>
    </location>
</feature>
<dbReference type="WBParaSite" id="Pan_g5617.t1">
    <property type="protein sequence ID" value="Pan_g5617.t1"/>
    <property type="gene ID" value="Pan_g5617"/>
</dbReference>
<dbReference type="Pfam" id="PF20262">
    <property type="entry name" value="UNC80_C"/>
    <property type="match status" value="1"/>
</dbReference>
<dbReference type="InterPro" id="IPR016024">
    <property type="entry name" value="ARM-type_fold"/>
</dbReference>
<feature type="domain" description="Cation channel complex component UNC80 N-terminal" evidence="2">
    <location>
        <begin position="47"/>
        <end position="129"/>
    </location>
</feature>
<dbReference type="GO" id="GO:0055080">
    <property type="term" value="P:monoatomic cation homeostasis"/>
    <property type="evidence" value="ECO:0007669"/>
    <property type="project" value="TreeGrafter"/>
</dbReference>
<feature type="region of interest" description="Disordered" evidence="1">
    <location>
        <begin position="1271"/>
        <end position="1290"/>
    </location>
</feature>
<dbReference type="PANTHER" id="PTHR31781">
    <property type="entry name" value="UNC80"/>
    <property type="match status" value="1"/>
</dbReference>
<feature type="region of interest" description="Disordered" evidence="1">
    <location>
        <begin position="1173"/>
        <end position="1192"/>
    </location>
</feature>
<reference evidence="6" key="2">
    <citation type="submission" date="2020-10" db="UniProtKB">
        <authorList>
            <consortium name="WormBaseParasite"/>
        </authorList>
    </citation>
    <scope>IDENTIFICATION</scope>
</reference>
<feature type="region of interest" description="Disordered" evidence="1">
    <location>
        <begin position="3256"/>
        <end position="3309"/>
    </location>
</feature>
<accession>A0A7E4W3C8</accession>
<dbReference type="InterPro" id="IPR031542">
    <property type="entry name" value="UNC80_N"/>
</dbReference>
<dbReference type="GO" id="GO:0034703">
    <property type="term" value="C:cation channel complex"/>
    <property type="evidence" value="ECO:0007669"/>
    <property type="project" value="TreeGrafter"/>
</dbReference>
<feature type="domain" description="Cation channel complex component UNC80 N-terminal" evidence="2">
    <location>
        <begin position="160"/>
        <end position="256"/>
    </location>
</feature>
<feature type="compositionally biased region" description="Polar residues" evidence="1">
    <location>
        <begin position="3445"/>
        <end position="3462"/>
    </location>
</feature>
<feature type="region of interest" description="Disordered" evidence="1">
    <location>
        <begin position="1556"/>
        <end position="1596"/>
    </location>
</feature>
<feature type="domain" description="Protein UNC80 central region" evidence="3">
    <location>
        <begin position="1736"/>
        <end position="2108"/>
    </location>
</feature>
<dbReference type="GO" id="GO:0005261">
    <property type="term" value="F:monoatomic cation channel activity"/>
    <property type="evidence" value="ECO:0007669"/>
    <property type="project" value="TreeGrafter"/>
</dbReference>
<keyword evidence="5" id="KW-1185">Reference proteome</keyword>
<dbReference type="PANTHER" id="PTHR31781:SF1">
    <property type="entry name" value="PROTEIN UNC-80 HOMOLOG"/>
    <property type="match status" value="1"/>
</dbReference>
<protein>
    <submittedName>
        <fullName evidence="6">UNC80 domain-containing protein</fullName>
    </submittedName>
</protein>
<dbReference type="Pfam" id="PF15778">
    <property type="entry name" value="UNC80_N"/>
    <property type="match status" value="2"/>
</dbReference>
<feature type="region of interest" description="Disordered" evidence="1">
    <location>
        <begin position="1861"/>
        <end position="1882"/>
    </location>
</feature>
<feature type="compositionally biased region" description="Basic and acidic residues" evidence="1">
    <location>
        <begin position="1454"/>
        <end position="1463"/>
    </location>
</feature>
<feature type="compositionally biased region" description="Basic and acidic residues" evidence="1">
    <location>
        <begin position="3427"/>
        <end position="3443"/>
    </location>
</feature>
<dbReference type="InterPro" id="IPR046460">
    <property type="entry name" value="UNC80_C"/>
</dbReference>
<feature type="region of interest" description="Disordered" evidence="1">
    <location>
        <begin position="1664"/>
        <end position="1735"/>
    </location>
</feature>
<proteinExistence type="predicted"/>
<sequence length="3476" mass="390624">MYVRYLQHQHHGTVQLLMMPLSTAADSVKSSKWSEKAESDDNAECEPVPLPIQTFLWRQTKPFLGAQSPKLHEASSVTFERVVVQNILHGLSPSLSDAIASVSRWRFVRAAFPHIVQCCSALLNDRADAMIKWKKKRKNSNGTTDDDKDPPVIPPVSGPLAKILYILHWLLIDAAAECNETSLNESSDGTISVPQLAFSVASIQLFVYLLAPLFQYINEEEIESHIRLESGLRLWQALWQYRTPDVLCFCAPVKQRKSQLPQVTLSKKLPAATAVEQGIYLGDENSAANRRLSQVPQISLTIPPPKPPRTDLNVLWEIQQKQLATKQQQQISDDEPPPVPTEPPPLLMNPQTDESSKQNCSIVRSVSDYKTNEDAAELHGKLNLKKSRTDVFHKSPDYSDSDIFNGLNDIDEVMRFAEDQSLSDIFRLNDRAPLVKLQEICSAASIDNSDVRSSNGTEPICSNCRKRVIRNPTSASDRCVCNATSEQTPVHGNGVVKSTMPVITAQADVPDDSSSIASQQTVINCGPKKQSTQQKPPALIMLENAFRDSQSVHSSDKVEGISIDPHDANYLDIGVLRCLLIENWNENGVYWSLKYLLNRLTDIRHYRVQHEGTFRSRSNSVPTVAPRGSRHDIRDAEQLTWSDLQEDTEILPKRSVAEIPKPPSFDNEDGNKHKVAFFMDKKENNNLGVANDKRRVSVNTLPATKKVSRTDKRRVQRSRSESTSTRQFEPDFIRPLSTNEQSDMTDSKTIQQNYYPEAVGSATFIEKTGQISLLITIKILAQLIERTNVIDNSELALNICDIVLFMPNIHPQSFFEDIMKIILKIYVQLGCPNGCGENSVRTPQANFLRIKAKNLLAQMHKISSTTFVMLLKQQVDKISVQRLLDCIHAITVYCQGEMGPHRQKKDHNTRRRSSTVVTDSTRVATYRNHFNESHSGIEGVFIDTLLMPLTSKVVNNVPDLHAPENMGLYQDIRMFMSHVDDYHGNPLRRTALSSLAARINADEDKRIVQDNTDADISECDSVRQSLSVGNSHSRDNASLRRGLFKKRDKLQIYNDDSEGESSPSTPRDVPSAEDTVSNSGSPLMLQQLNNKQPKKSGSKLQFAFNLLKSSVKNEASEDENWNDDMTAMTTINVDDEGDSYGNGFDNRSNRISFRNAAQRVNYFRQRQSLSTDASLSDNISTKDMDPNQPSLPNLHLPSKRMVFIKDVREGARRFAFLLETCKPGHVPDAPLLSAVSELKAPVLGRAVILLECAHFVSRCNRGEWPEWIKSGSTQPRGYGPMPTGSGSGSRVVTGGSRRAFLMQRAAGRNFYEWALQIGIRLQIALEREDNRPKEDKKKLKMLDDLENFVDDGTVNDNNGDGCPVALQMMSCMLLLQITSFLRETFQLIPRAKIMHTNKGSTSGWEKLMSHRRWSILSNTFNQNTGSIHSINDLHPSIQPIGERRVSYSTADEESSPRGSHDLIEEPPLGQNAEKKDANHALSSLRRFASRSRLFSREASFSTTDDGSERGSTRSRVLRAQQTYHGNSPGAQPASVISPFNIPEPVRRLAQGRQRLLKRGSPSGQPPSSLESSHKNRQSSFRHRKQSRSPAATDADDIAGESAPLMLESENSFAQQRRKTTSLRSSMRWNLRSTRIRSPGARPGATSAAGLPPAISTIDGQLVSTTSVPGGVAPNGRQRDSLKPSASKNSGGGGVYDENMTREPGIADHFSPERRTIGSYSSSQHGGPPLSAAPQLAPSIEDSEEEMIKNMPWIRTMIEFSKRFDMECTHQKGCSRWCFERVYRQCFRLVEAFQVVYDDKPEEMSDKRKMYCEGWQSKHDFQKQKRVSNPRRESAVVRQSGVERLPSALRGLMIEKLGEIEETKSNKKESSTGSESPVDSSELDVKPSAISQFIKTQLLTIAHAPLSTLLKSALIMTTDQYKAIIPFSWRLLLHNDAHVVATAASMFICCSVRCSDEAIKTIKESLASPDTTTRTSAIRRFFALWRNRFHVWLKMEDGAQLVFKVPPPGIDFTLPSPPIGQAQLPVVDSPWMPHVKTKVEELSLKEEEHSTSQTIMTMTRTRRKQKQEMVKRAVREAEERQCELRQQFPLRATAIVQQAAYEPALFHHQTAQQQQQQAQAQQGQGTDGNGDDEVVHTTTSRHQMPVSQPLFPSAILSVVPQIIEMLDDVQVDQNGVSVSDTCRKVIWNCITEDSSLFLRHFLEKLTNKDKQEYLIAQLRKLILTFRPLPSQTAYALLNYMFGFVMFYVRSPSDGSDKTLAQALSLIWLVAPYVHGLYFKDLKQTLKKEQCDQALMITANVPSAKKIIVHGPDSSTGGIPSQFPIHEDTQFQQILTDSLEFFNIPEEELDSYFLVDTKTGLLHNPNTYVRDFYFFHRSFYPQLTLTKLDPTAATIKMRQTAFQQKLIEIGKVLLTHNALKYSPELVIPQRIFFLHDEFTHLPSFPRRSLESCFGMYQGPLGEELQSIDSMHKYVWSKLMTDMFEKMENAFMFGDLHLFINVINGIMILHCEDLLILRRCMATYITMAIHFNTLFASQGFFLIMPTILRCYSQRQTNRLFTQVVEFACKQFYILHRKPFLLQMFGSVADICDQNNNDLEINAMLIKAKYLFTLMRSMENMNDLVDQLDILSLVPYMKPLKALDLCYRDDPNAFYILTDAMASCVTVCAFSPESRRSHQMLLVMQALMPYYIQFLEKETSQQSNAPAAVKHEIHAYNTMCVEVKALINSCESLCRGPTRTFDLVNTVSDRGKSFIADSPQFFDPPTVIEEDNKINKDKKTTTASGYDANADNTEVEKDLFRGPRDALLTLCALFIEKAGPRLKELTKLAATVEHVKVPELLDHKCHVKLSEIALSLLKVAPYDPNTMSCQGLQKYFMIILPVSDWSVETNRSALNIILRRLDKAIAKIGKKLSIRRRANWTAISNWLTGLYNTLAMYPYIAHLHPLKTITQMCLRLTVGDISGDETVTGAQATAHSNPSTILNASTPPPIFCNAVLKLTSFLMQALGQFAFSLEFVCSADGVGIAAERLEAVLCHVLIPLFLRAAIPGKENPQFQQKDIVYCLTVLHNAISPPQAKTTLAPVTSTTLATSLIRGTHDTAGRQGSVSVTDRGHSATVSTHRIVRDSVVHSVFLALKAMIIAFQKQMSTHWTKVARIVKDLVGKRMGGTALFSFLDFLLTINLPISLMVIPIVQNKLNQKPLTEQEILWQQELRSLIFPSKPKENPFESVRGYHSLLSRMSTELQTMKEDFASRLIELPRSHTPTIGELHSDSGSAQSGTGHRPSRPLAPGERRMSTTGAFGKLRKSTPTDGTHNVQDMAILEDTEDEMAQMIGGKVTKSPSLPFNRISINQSRRSIGGIGMWRSIRRKSRLFNDETRPNNLEMREIHRRTRSWNKRLASKSNMASDESITITPLTMPELNTRSDLTTSTSSKSERTDSEKSSHPERQRIVSFSTPKKSPLSQSVSNADSDEFCITSRQHLI</sequence>
<feature type="compositionally biased region" description="Polar residues" evidence="1">
    <location>
        <begin position="1074"/>
        <end position="1084"/>
    </location>
</feature>
<feature type="compositionally biased region" description="Basic residues" evidence="1">
    <location>
        <begin position="1574"/>
        <end position="1586"/>
    </location>
</feature>
<feature type="compositionally biased region" description="Polar residues" evidence="1">
    <location>
        <begin position="349"/>
        <end position="358"/>
    </location>
</feature>
<name>A0A7E4W3C8_PANRE</name>
<dbReference type="GO" id="GO:0030424">
    <property type="term" value="C:axon"/>
    <property type="evidence" value="ECO:0007669"/>
    <property type="project" value="TreeGrafter"/>
</dbReference>
<dbReference type="SUPFAM" id="SSF48371">
    <property type="entry name" value="ARM repeat"/>
    <property type="match status" value="1"/>
</dbReference>
<reference evidence="5" key="1">
    <citation type="journal article" date="2013" name="Genetics">
        <title>The draft genome and transcriptome of Panagrellus redivivus are shaped by the harsh demands of a free-living lifestyle.</title>
        <authorList>
            <person name="Srinivasan J."/>
            <person name="Dillman A.R."/>
            <person name="Macchietto M.G."/>
            <person name="Heikkinen L."/>
            <person name="Lakso M."/>
            <person name="Fracchia K.M."/>
            <person name="Antoshechkin I."/>
            <person name="Mortazavi A."/>
            <person name="Wong G."/>
            <person name="Sternberg P.W."/>
        </authorList>
    </citation>
    <scope>NUCLEOTIDE SEQUENCE [LARGE SCALE GENOMIC DNA]</scope>
    <source>
        <strain evidence="5">MT8872</strain>
    </source>
</reference>
<feature type="region of interest" description="Disordered" evidence="1">
    <location>
        <begin position="2106"/>
        <end position="2142"/>
    </location>
</feature>
<feature type="compositionally biased region" description="Pro residues" evidence="1">
    <location>
        <begin position="337"/>
        <end position="347"/>
    </location>
</feature>
<feature type="compositionally biased region" description="Polar residues" evidence="1">
    <location>
        <begin position="1022"/>
        <end position="1031"/>
    </location>
</feature>
<evidence type="ECO:0000313" key="5">
    <source>
        <dbReference type="Proteomes" id="UP000492821"/>
    </source>
</evidence>
<feature type="domain" description="Protein UNC80 central region" evidence="3">
    <location>
        <begin position="1198"/>
        <end position="1518"/>
    </location>
</feature>
<evidence type="ECO:0000259" key="2">
    <source>
        <dbReference type="Pfam" id="PF15778"/>
    </source>
</evidence>
<dbReference type="Proteomes" id="UP000492821">
    <property type="component" value="Unassembled WGS sequence"/>
</dbReference>
<feature type="region of interest" description="Disordered" evidence="1">
    <location>
        <begin position="1444"/>
        <end position="1477"/>
    </location>
</feature>
<feature type="domain" description="Protein UNC80 C-terminal" evidence="4">
    <location>
        <begin position="2130"/>
        <end position="3244"/>
    </location>
</feature>
<feature type="compositionally biased region" description="Polar residues" evidence="1">
    <location>
        <begin position="3394"/>
        <end position="3426"/>
    </location>
</feature>
<evidence type="ECO:0000259" key="4">
    <source>
        <dbReference type="Pfam" id="PF20262"/>
    </source>
</evidence>
<organism evidence="5 6">
    <name type="scientific">Panagrellus redivivus</name>
    <name type="common">Microworm</name>
    <dbReference type="NCBI Taxonomy" id="6233"/>
    <lineage>
        <taxon>Eukaryota</taxon>
        <taxon>Metazoa</taxon>
        <taxon>Ecdysozoa</taxon>
        <taxon>Nematoda</taxon>
        <taxon>Chromadorea</taxon>
        <taxon>Rhabditida</taxon>
        <taxon>Tylenchina</taxon>
        <taxon>Panagrolaimomorpha</taxon>
        <taxon>Panagrolaimoidea</taxon>
        <taxon>Panagrolaimidae</taxon>
        <taxon>Panagrellus</taxon>
    </lineage>
</organism>
<evidence type="ECO:0000256" key="1">
    <source>
        <dbReference type="SAM" id="MobiDB-lite"/>
    </source>
</evidence>
<feature type="region of interest" description="Disordered" evidence="1">
    <location>
        <begin position="1022"/>
        <end position="1041"/>
    </location>
</feature>
<dbReference type="Pfam" id="PF19424">
    <property type="entry name" value="UNC80"/>
    <property type="match status" value="2"/>
</dbReference>
<dbReference type="InterPro" id="IPR045852">
    <property type="entry name" value="UNC80_central"/>
</dbReference>
<feature type="region of interest" description="Disordered" evidence="1">
    <location>
        <begin position="3391"/>
        <end position="3464"/>
    </location>
</feature>